<dbReference type="InterPro" id="IPR011990">
    <property type="entry name" value="TPR-like_helical_dom_sf"/>
</dbReference>
<dbReference type="SUPFAM" id="SSF81901">
    <property type="entry name" value="HCP-like"/>
    <property type="match status" value="1"/>
</dbReference>
<name>A0A9N9C6S7_9GLOM</name>
<protein>
    <submittedName>
        <fullName evidence="1">13011_t:CDS:1</fullName>
    </submittedName>
</protein>
<accession>A0A9N9C6S7</accession>
<dbReference type="Gene3D" id="1.25.40.10">
    <property type="entry name" value="Tetratricopeptide repeat domain"/>
    <property type="match status" value="1"/>
</dbReference>
<proteinExistence type="predicted"/>
<reference evidence="1" key="1">
    <citation type="submission" date="2021-06" db="EMBL/GenBank/DDBJ databases">
        <authorList>
            <person name="Kallberg Y."/>
            <person name="Tangrot J."/>
            <person name="Rosling A."/>
        </authorList>
    </citation>
    <scope>NUCLEOTIDE SEQUENCE</scope>
    <source>
        <strain evidence="1">MT106</strain>
    </source>
</reference>
<keyword evidence="2" id="KW-1185">Reference proteome</keyword>
<comment type="caution">
    <text evidence="1">The sequence shown here is derived from an EMBL/GenBank/DDBJ whole genome shotgun (WGS) entry which is preliminary data.</text>
</comment>
<dbReference type="Proteomes" id="UP000789831">
    <property type="component" value="Unassembled WGS sequence"/>
</dbReference>
<sequence length="264" mass="30832">MNSDAICSCSSNDEANQLNQLISISICDTFPFLTNIIEKFYYWIDRDLVPETIAFRFREILQAENINNQDFVEHLFSNHSETHILLPLLGFLFQKHKYFFSIFKLNALGLDSELAAQIIAYDFYEKSAENGNQYGQLFHGIELLMRASESMEQGFYYIEKAAIQGNTSAMVLLTSDYAYAEKPGIFGRWNENKKFKALKKCAFAGSIPAEQDLFDRYLEGFGTSKDLHEALKLYYHQHLDDDVLWSDHYYRKMQLRDLFLKNKY</sequence>
<dbReference type="AlphaFoldDB" id="A0A9N9C6S7"/>
<gene>
    <name evidence="1" type="ORF">AGERDE_LOCUS8484</name>
</gene>
<evidence type="ECO:0000313" key="2">
    <source>
        <dbReference type="Proteomes" id="UP000789831"/>
    </source>
</evidence>
<evidence type="ECO:0000313" key="1">
    <source>
        <dbReference type="EMBL" id="CAG8588472.1"/>
    </source>
</evidence>
<organism evidence="1 2">
    <name type="scientific">Ambispora gerdemannii</name>
    <dbReference type="NCBI Taxonomy" id="144530"/>
    <lineage>
        <taxon>Eukaryota</taxon>
        <taxon>Fungi</taxon>
        <taxon>Fungi incertae sedis</taxon>
        <taxon>Mucoromycota</taxon>
        <taxon>Glomeromycotina</taxon>
        <taxon>Glomeromycetes</taxon>
        <taxon>Archaeosporales</taxon>
        <taxon>Ambisporaceae</taxon>
        <taxon>Ambispora</taxon>
    </lineage>
</organism>
<dbReference type="EMBL" id="CAJVPL010001812">
    <property type="protein sequence ID" value="CAG8588472.1"/>
    <property type="molecule type" value="Genomic_DNA"/>
</dbReference>